<keyword evidence="2" id="KW-1185">Reference proteome</keyword>
<organism evidence="1 2">
    <name type="scientific">Melastoma candidum</name>
    <dbReference type="NCBI Taxonomy" id="119954"/>
    <lineage>
        <taxon>Eukaryota</taxon>
        <taxon>Viridiplantae</taxon>
        <taxon>Streptophyta</taxon>
        <taxon>Embryophyta</taxon>
        <taxon>Tracheophyta</taxon>
        <taxon>Spermatophyta</taxon>
        <taxon>Magnoliopsida</taxon>
        <taxon>eudicotyledons</taxon>
        <taxon>Gunneridae</taxon>
        <taxon>Pentapetalae</taxon>
        <taxon>rosids</taxon>
        <taxon>malvids</taxon>
        <taxon>Myrtales</taxon>
        <taxon>Melastomataceae</taxon>
        <taxon>Melastomatoideae</taxon>
        <taxon>Melastomateae</taxon>
        <taxon>Melastoma</taxon>
    </lineage>
</organism>
<protein>
    <submittedName>
        <fullName evidence="1">Uncharacterized protein</fullName>
    </submittedName>
</protein>
<gene>
    <name evidence="1" type="ORF">MLD38_029674</name>
</gene>
<name>A0ACB9N6I1_9MYRT</name>
<accession>A0ACB9N6I1</accession>
<dbReference type="EMBL" id="CM042887">
    <property type="protein sequence ID" value="KAI4331487.1"/>
    <property type="molecule type" value="Genomic_DNA"/>
</dbReference>
<sequence length="66" mass="7715">MVLTIRCSKFPFADAARSLFFVFRDSLVNNGNNNYLHSSGRADTPPYRICYLTHARWSLLQWPQHL</sequence>
<proteinExistence type="predicted"/>
<evidence type="ECO:0000313" key="1">
    <source>
        <dbReference type="EMBL" id="KAI4331487.1"/>
    </source>
</evidence>
<comment type="caution">
    <text evidence="1">The sequence shown here is derived from an EMBL/GenBank/DDBJ whole genome shotgun (WGS) entry which is preliminary data.</text>
</comment>
<reference evidence="2" key="1">
    <citation type="journal article" date="2023" name="Front. Plant Sci.">
        <title>Chromosomal-level genome assembly of Melastoma candidum provides insights into trichome evolution.</title>
        <authorList>
            <person name="Zhong Y."/>
            <person name="Wu W."/>
            <person name="Sun C."/>
            <person name="Zou P."/>
            <person name="Liu Y."/>
            <person name="Dai S."/>
            <person name="Zhou R."/>
        </authorList>
    </citation>
    <scope>NUCLEOTIDE SEQUENCE [LARGE SCALE GENOMIC DNA]</scope>
</reference>
<dbReference type="Proteomes" id="UP001057402">
    <property type="component" value="Chromosome 8"/>
</dbReference>
<evidence type="ECO:0000313" key="2">
    <source>
        <dbReference type="Proteomes" id="UP001057402"/>
    </source>
</evidence>